<dbReference type="AlphaFoldDB" id="A0A7X3S978"/>
<organism evidence="1 2">
    <name type="scientific">Stappia sediminis</name>
    <dbReference type="NCBI Taxonomy" id="2692190"/>
    <lineage>
        <taxon>Bacteria</taxon>
        <taxon>Pseudomonadati</taxon>
        <taxon>Pseudomonadota</taxon>
        <taxon>Alphaproteobacteria</taxon>
        <taxon>Hyphomicrobiales</taxon>
        <taxon>Stappiaceae</taxon>
        <taxon>Stappia</taxon>
    </lineage>
</organism>
<comment type="caution">
    <text evidence="1">The sequence shown here is derived from an EMBL/GenBank/DDBJ whole genome shotgun (WGS) entry which is preliminary data.</text>
</comment>
<protein>
    <submittedName>
        <fullName evidence="1">Uncharacterized protein</fullName>
    </submittedName>
</protein>
<proteinExistence type="predicted"/>
<name>A0A7X3S978_9HYPH</name>
<sequence>MSSGNVSRGAFAALSCCAFGSARTGRLPRIGVPELAELGEVPPSVRH</sequence>
<gene>
    <name evidence="1" type="ORF">GR183_17145</name>
</gene>
<dbReference type="Proteomes" id="UP000433101">
    <property type="component" value="Unassembled WGS sequence"/>
</dbReference>
<reference evidence="1 2" key="1">
    <citation type="submission" date="2019-12" db="EMBL/GenBank/DDBJ databases">
        <authorList>
            <person name="Li M."/>
        </authorList>
    </citation>
    <scope>NUCLEOTIDE SEQUENCE [LARGE SCALE GENOMIC DNA]</scope>
    <source>
        <strain evidence="1 2">GBMRC 2046</strain>
    </source>
</reference>
<evidence type="ECO:0000313" key="2">
    <source>
        <dbReference type="Proteomes" id="UP000433101"/>
    </source>
</evidence>
<evidence type="ECO:0000313" key="1">
    <source>
        <dbReference type="EMBL" id="MXN66646.1"/>
    </source>
</evidence>
<dbReference type="EMBL" id="WUMV01000008">
    <property type="protein sequence ID" value="MXN66646.1"/>
    <property type="molecule type" value="Genomic_DNA"/>
</dbReference>
<keyword evidence="2" id="KW-1185">Reference proteome</keyword>
<dbReference type="RefSeq" id="WP_160776896.1">
    <property type="nucleotide sequence ID" value="NZ_WUMV01000008.1"/>
</dbReference>
<accession>A0A7X3S978</accession>